<keyword evidence="2 4" id="KW-0808">Transferase</keyword>
<evidence type="ECO:0000313" key="5">
    <source>
        <dbReference type="Proteomes" id="UP000321805"/>
    </source>
</evidence>
<sequence length="255" mass="27724">MDDDSARPREWDAGTYHQVAVPHQGWSDEILERLTLRGDETVLDLGCGTGNVAERLLERLPNGHVIGVDGSAAMVQQARERLPERTTFVHADLLDLEVEPPADAAVSSATFHWIADHDRLFARVRAALVPGAPLVAQCGGRGNIAGIVAGAEAVAAHEPFAPYLAGWPGPWNFAGPEETTERLQRAGFAVQNCWLADSPQRPERIRDFLGSVTLGSHLLRLPEKLRDPFLDAVVEQLGPDPVQDYVRLNIVASAV</sequence>
<dbReference type="InterPro" id="IPR041698">
    <property type="entry name" value="Methyltransf_25"/>
</dbReference>
<evidence type="ECO:0000256" key="2">
    <source>
        <dbReference type="ARBA" id="ARBA00022679"/>
    </source>
</evidence>
<dbReference type="Proteomes" id="UP000321805">
    <property type="component" value="Chromosome"/>
</dbReference>
<organism evidence="4 5">
    <name type="scientific">Baekduia soli</name>
    <dbReference type="NCBI Taxonomy" id="496014"/>
    <lineage>
        <taxon>Bacteria</taxon>
        <taxon>Bacillati</taxon>
        <taxon>Actinomycetota</taxon>
        <taxon>Thermoleophilia</taxon>
        <taxon>Solirubrobacterales</taxon>
        <taxon>Baekduiaceae</taxon>
        <taxon>Baekduia</taxon>
    </lineage>
</organism>
<proteinExistence type="predicted"/>
<dbReference type="Pfam" id="PF13649">
    <property type="entry name" value="Methyltransf_25"/>
    <property type="match status" value="1"/>
</dbReference>
<dbReference type="PANTHER" id="PTHR43861:SF1">
    <property type="entry name" value="TRANS-ACONITATE 2-METHYLTRANSFERASE"/>
    <property type="match status" value="1"/>
</dbReference>
<dbReference type="PANTHER" id="PTHR43861">
    <property type="entry name" value="TRANS-ACONITATE 2-METHYLTRANSFERASE-RELATED"/>
    <property type="match status" value="1"/>
</dbReference>
<dbReference type="GO" id="GO:0008168">
    <property type="term" value="F:methyltransferase activity"/>
    <property type="evidence" value="ECO:0007669"/>
    <property type="project" value="UniProtKB-KW"/>
</dbReference>
<dbReference type="OrthoDB" id="5174037at2"/>
<dbReference type="Gene3D" id="3.40.50.150">
    <property type="entry name" value="Vaccinia Virus protein VP39"/>
    <property type="match status" value="1"/>
</dbReference>
<accession>A0A5B8U9J6</accession>
<keyword evidence="5" id="KW-1185">Reference proteome</keyword>
<evidence type="ECO:0000256" key="1">
    <source>
        <dbReference type="ARBA" id="ARBA00022603"/>
    </source>
</evidence>
<dbReference type="GO" id="GO:0032259">
    <property type="term" value="P:methylation"/>
    <property type="evidence" value="ECO:0007669"/>
    <property type="project" value="UniProtKB-KW"/>
</dbReference>
<feature type="domain" description="Methyltransferase" evidence="3">
    <location>
        <begin position="42"/>
        <end position="131"/>
    </location>
</feature>
<dbReference type="KEGG" id="bsol:FSW04_20345"/>
<gene>
    <name evidence="4" type="ORF">FSW04_20345</name>
</gene>
<keyword evidence="1 4" id="KW-0489">Methyltransferase</keyword>
<dbReference type="RefSeq" id="WP_146922060.1">
    <property type="nucleotide sequence ID" value="NZ_CP042430.1"/>
</dbReference>
<dbReference type="CDD" id="cd02440">
    <property type="entry name" value="AdoMet_MTases"/>
    <property type="match status" value="1"/>
</dbReference>
<reference evidence="4 5" key="1">
    <citation type="journal article" date="2018" name="J. Microbiol.">
        <title>Baekduia soli gen. nov., sp. nov., a novel bacterium isolated from the soil of Baekdu Mountain and proposal of a novel family name, Baekduiaceae fam. nov.</title>
        <authorList>
            <person name="An D.S."/>
            <person name="Siddiqi M.Z."/>
            <person name="Kim K.H."/>
            <person name="Yu H.S."/>
            <person name="Im W.T."/>
        </authorList>
    </citation>
    <scope>NUCLEOTIDE SEQUENCE [LARGE SCALE GENOMIC DNA]</scope>
    <source>
        <strain evidence="4 5">BR7-21</strain>
    </source>
</reference>
<dbReference type="SUPFAM" id="SSF53335">
    <property type="entry name" value="S-adenosyl-L-methionine-dependent methyltransferases"/>
    <property type="match status" value="1"/>
</dbReference>
<dbReference type="EMBL" id="CP042430">
    <property type="protein sequence ID" value="QEC49695.1"/>
    <property type="molecule type" value="Genomic_DNA"/>
</dbReference>
<dbReference type="AlphaFoldDB" id="A0A5B8U9J6"/>
<dbReference type="InterPro" id="IPR029063">
    <property type="entry name" value="SAM-dependent_MTases_sf"/>
</dbReference>
<name>A0A5B8U9J6_9ACTN</name>
<evidence type="ECO:0000313" key="4">
    <source>
        <dbReference type="EMBL" id="QEC49695.1"/>
    </source>
</evidence>
<protein>
    <submittedName>
        <fullName evidence="4">Methyltransferase domain-containing protein</fullName>
    </submittedName>
</protein>
<evidence type="ECO:0000259" key="3">
    <source>
        <dbReference type="Pfam" id="PF13649"/>
    </source>
</evidence>